<feature type="region of interest" description="Disordered" evidence="1">
    <location>
        <begin position="1107"/>
        <end position="1212"/>
    </location>
</feature>
<dbReference type="EMBL" id="JABXXO010000009">
    <property type="protein sequence ID" value="KAF7770761.1"/>
    <property type="molecule type" value="Genomic_DNA"/>
</dbReference>
<feature type="compositionally biased region" description="Low complexity" evidence="1">
    <location>
        <begin position="464"/>
        <end position="473"/>
    </location>
</feature>
<feature type="compositionally biased region" description="Basic and acidic residues" evidence="1">
    <location>
        <begin position="930"/>
        <end position="939"/>
    </location>
</feature>
<organism evidence="2 3">
    <name type="scientific">Agaricus bisporus var. burnettii</name>
    <dbReference type="NCBI Taxonomy" id="192524"/>
    <lineage>
        <taxon>Eukaryota</taxon>
        <taxon>Fungi</taxon>
        <taxon>Dikarya</taxon>
        <taxon>Basidiomycota</taxon>
        <taxon>Agaricomycotina</taxon>
        <taxon>Agaricomycetes</taxon>
        <taxon>Agaricomycetidae</taxon>
        <taxon>Agaricales</taxon>
        <taxon>Agaricineae</taxon>
        <taxon>Agaricaceae</taxon>
        <taxon>Agaricus</taxon>
    </lineage>
</organism>
<feature type="compositionally biased region" description="Low complexity" evidence="1">
    <location>
        <begin position="601"/>
        <end position="613"/>
    </location>
</feature>
<protein>
    <submittedName>
        <fullName evidence="2">Uncharacterized protein</fullName>
    </submittedName>
</protein>
<feature type="region of interest" description="Disordered" evidence="1">
    <location>
        <begin position="660"/>
        <end position="684"/>
    </location>
</feature>
<accession>A0A8H7CC02</accession>
<gene>
    <name evidence="2" type="ORF">Agabi119p4_6735</name>
</gene>
<comment type="caution">
    <text evidence="2">The sequence shown here is derived from an EMBL/GenBank/DDBJ whole genome shotgun (WGS) entry which is preliminary data.</text>
</comment>
<feature type="compositionally biased region" description="Polar residues" evidence="1">
    <location>
        <begin position="126"/>
        <end position="145"/>
    </location>
</feature>
<feature type="region of interest" description="Disordered" evidence="1">
    <location>
        <begin position="316"/>
        <end position="512"/>
    </location>
</feature>
<feature type="region of interest" description="Disordered" evidence="1">
    <location>
        <begin position="771"/>
        <end position="1095"/>
    </location>
</feature>
<feature type="compositionally biased region" description="Low complexity" evidence="1">
    <location>
        <begin position="1016"/>
        <end position="1037"/>
    </location>
</feature>
<feature type="compositionally biased region" description="Basic residues" evidence="1">
    <location>
        <begin position="811"/>
        <end position="821"/>
    </location>
</feature>
<feature type="compositionally biased region" description="Polar residues" evidence="1">
    <location>
        <begin position="201"/>
        <end position="210"/>
    </location>
</feature>
<feature type="compositionally biased region" description="Basic and acidic residues" evidence="1">
    <location>
        <begin position="1197"/>
        <end position="1212"/>
    </location>
</feature>
<feature type="compositionally biased region" description="Basic and acidic residues" evidence="1">
    <location>
        <begin position="822"/>
        <end position="832"/>
    </location>
</feature>
<feature type="compositionally biased region" description="Basic residues" evidence="1">
    <location>
        <begin position="883"/>
        <end position="894"/>
    </location>
</feature>
<feature type="compositionally biased region" description="Polar residues" evidence="1">
    <location>
        <begin position="272"/>
        <end position="290"/>
    </location>
</feature>
<feature type="region of interest" description="Disordered" evidence="1">
    <location>
        <begin position="537"/>
        <end position="632"/>
    </location>
</feature>
<feature type="region of interest" description="Disordered" evidence="1">
    <location>
        <begin position="710"/>
        <end position="751"/>
    </location>
</feature>
<evidence type="ECO:0000313" key="3">
    <source>
        <dbReference type="Proteomes" id="UP000629468"/>
    </source>
</evidence>
<feature type="compositionally biased region" description="Polar residues" evidence="1">
    <location>
        <begin position="335"/>
        <end position="347"/>
    </location>
</feature>
<feature type="compositionally biased region" description="Low complexity" evidence="1">
    <location>
        <begin position="712"/>
        <end position="736"/>
    </location>
</feature>
<dbReference type="Proteomes" id="UP000629468">
    <property type="component" value="Unassembled WGS sequence"/>
</dbReference>
<feature type="compositionally biased region" description="Low complexity" evidence="1">
    <location>
        <begin position="669"/>
        <end position="682"/>
    </location>
</feature>
<feature type="compositionally biased region" description="Basic and acidic residues" evidence="1">
    <location>
        <begin position="368"/>
        <end position="392"/>
    </location>
</feature>
<feature type="compositionally biased region" description="Polar residues" evidence="1">
    <location>
        <begin position="399"/>
        <end position="408"/>
    </location>
</feature>
<name>A0A8H7CC02_AGABI</name>
<feature type="compositionally biased region" description="Low complexity" evidence="1">
    <location>
        <begin position="1143"/>
        <end position="1156"/>
    </location>
</feature>
<feature type="region of interest" description="Disordered" evidence="1">
    <location>
        <begin position="201"/>
        <end position="290"/>
    </location>
</feature>
<reference evidence="2 3" key="1">
    <citation type="journal article" name="Sci. Rep.">
        <title>Telomere-to-telomere assembled and centromere annotated genomes of the two main subspecies of the button mushroom Agaricus bisporus reveal especially polymorphic chromosome ends.</title>
        <authorList>
            <person name="Sonnenberg A.S.M."/>
            <person name="Sedaghat-Telgerd N."/>
            <person name="Lavrijssen B."/>
            <person name="Ohm R.A."/>
            <person name="Hendrickx P.M."/>
            <person name="Scholtmeijer K."/>
            <person name="Baars J.J.P."/>
            <person name="van Peer A."/>
        </authorList>
    </citation>
    <scope>NUCLEOTIDE SEQUENCE [LARGE SCALE GENOMIC DNA]</scope>
    <source>
        <strain evidence="2 3">H119_p4</strain>
    </source>
</reference>
<feature type="compositionally biased region" description="Polar residues" evidence="1">
    <location>
        <begin position="591"/>
        <end position="600"/>
    </location>
</feature>
<feature type="compositionally biased region" description="Polar residues" evidence="1">
    <location>
        <begin position="540"/>
        <end position="576"/>
    </location>
</feature>
<feature type="compositionally biased region" description="Basic and acidic residues" evidence="1">
    <location>
        <begin position="796"/>
        <end position="806"/>
    </location>
</feature>
<evidence type="ECO:0000256" key="1">
    <source>
        <dbReference type="SAM" id="MobiDB-lite"/>
    </source>
</evidence>
<feature type="compositionally biased region" description="Basic and acidic residues" evidence="1">
    <location>
        <begin position="413"/>
        <end position="429"/>
    </location>
</feature>
<dbReference type="AlphaFoldDB" id="A0A8H7CC02"/>
<proteinExistence type="predicted"/>
<evidence type="ECO:0000313" key="2">
    <source>
        <dbReference type="EMBL" id="KAF7770761.1"/>
    </source>
</evidence>
<feature type="compositionally biased region" description="Polar residues" evidence="1">
    <location>
        <begin position="914"/>
        <end position="923"/>
    </location>
</feature>
<sequence>MSRRHDGYILHNNFTRKNSVLATTDTLATTISTTATTTTRRWATFGETLPFHSFRITLLYHKQTLGLFGDNSLRVTPLFTFSLNLWHIQQSLSIKQKIFRKSVPVITPNDHTSPADNAFQPDEKFITSQRKSTPPSESVLVSSQRATLTPSQTSYPAVKSTFASSAMDLTSAKVSPKLSSSLTRNSSVPVSLFHAPRSPNAQASFTPVNQSRPSLSSPSPPTPIVPSIPLRYATQHSPAHSLTGVSSPPTPHASHSNAMSPLDRRFPVKSPADQSPTAASFATASDPNLTSWSFSPTPDLNQYSLPLKKLLAKPARPSTFQVEGDAEGADPFGQRQRTMSSTESVRFTNPDFDTLSIEHEALPSQPGFRDRRGHDSYHYQRTTERMNRDYQNKGRKHSSQASVDQNGWWSGWRRSEKESKPKGTGKDKVPNPPRNVLKRRPSNSMKPTESRPRSPTHPGRRSLTRSLSASSFLKRTGFLREPSPNVLSPSSIAPNSPSPQPSHPVSYGISAPPSVADTSKAIEYVAKDNHLVHSHVEHASAQSVHKANRNSNVVPSNDTATSSIPTDPLTPTSVSKEPSPAFLHSVPASKGLQQNRGTRLSTISSVSGSSAGSKSREKALSPAGSIAETFRREQLGGESLNSSPSRAPQRLSPNLQSTTQSLAGKAADNNSNSKRSSNSGLSYADTKALTDNQVSSGVVVTTSVAARSFMNPSATSTPSPTFSPRSSMSSPQSSSEPRPRNRLKKARHTSDQVDGFRPYYTVLGAQSEKVFSVGGPRDSLGEDWGIRTTITAGRPRTSDGIKERPVFARSLTRKISGKFKRERSVGPSDRRSGSRGAGEDNEERSFGKPLTGKLSGKVQPSRPARKSLDKYEDDESVSFGRPLSRKLSAKRRQNRPSVEAGERLQGRAVPQHGRATSTVTSPGTPEDLPADQKRSDDRCLPYFYSLKKQAQSETDIAQKEKSNGTFLRRLFGRTRSKSRDFNVHGTTSDDPPPLPALPKHYVSDHHNTHVSPPPRKSSYSSKSSPSTPSARPSTTTSENAPRFWKRHYSAPSSTSSLENPPTPTPRTNLKRCATMDDTNRTQTQTQKHDATRLRRAMHVEVEPIYKPAIEVVRSDSPPIPSFSTVDTINSFPPRPSSSDRSKNSPTSVSTPSPTSPHARPARNSQRPKDTRQDSFGDEALYPPVMRSSTRRPSPKMTYRELESGKGDAKLTEKEKADRWAALLEKSDAAGGTLHFGGIDDKLPSDDLRFSRTLSELARDDDD</sequence>
<feature type="compositionally biased region" description="Polar residues" evidence="1">
    <location>
        <begin position="234"/>
        <end position="259"/>
    </location>
</feature>
<feature type="region of interest" description="Disordered" evidence="1">
    <location>
        <begin position="109"/>
        <end position="145"/>
    </location>
</feature>
<feature type="compositionally biased region" description="Polar residues" evidence="1">
    <location>
        <begin position="1050"/>
        <end position="1059"/>
    </location>
</feature>
<feature type="compositionally biased region" description="Basic and acidic residues" evidence="1">
    <location>
        <begin position="1086"/>
        <end position="1095"/>
    </location>
</feature>